<evidence type="ECO:0008006" key="3">
    <source>
        <dbReference type="Google" id="ProtNLM"/>
    </source>
</evidence>
<gene>
    <name evidence="1" type="ORF">KDK_47810</name>
</gene>
<protein>
    <recommendedName>
        <fullName evidence="3">Fucose-specific lectin</fullName>
    </recommendedName>
</protein>
<name>A0A402AP61_9CHLR</name>
<dbReference type="AlphaFoldDB" id="A0A402AP61"/>
<dbReference type="SUPFAM" id="SSF89372">
    <property type="entry name" value="Fucose-specific lectin"/>
    <property type="match status" value="1"/>
</dbReference>
<evidence type="ECO:0000313" key="2">
    <source>
        <dbReference type="Proteomes" id="UP000287188"/>
    </source>
</evidence>
<proteinExistence type="predicted"/>
<dbReference type="Proteomes" id="UP000287188">
    <property type="component" value="Unassembled WGS sequence"/>
</dbReference>
<dbReference type="OrthoDB" id="152624at2"/>
<organism evidence="1 2">
    <name type="scientific">Dictyobacter kobayashii</name>
    <dbReference type="NCBI Taxonomy" id="2014872"/>
    <lineage>
        <taxon>Bacteria</taxon>
        <taxon>Bacillati</taxon>
        <taxon>Chloroflexota</taxon>
        <taxon>Ktedonobacteria</taxon>
        <taxon>Ktedonobacterales</taxon>
        <taxon>Dictyobacteraceae</taxon>
        <taxon>Dictyobacter</taxon>
    </lineage>
</organism>
<dbReference type="EMBL" id="BIFS01000001">
    <property type="protein sequence ID" value="GCE20981.1"/>
    <property type="molecule type" value="Genomic_DNA"/>
</dbReference>
<comment type="caution">
    <text evidence="1">The sequence shown here is derived from an EMBL/GenBank/DDBJ whole genome shotgun (WGS) entry which is preliminary data.</text>
</comment>
<dbReference type="RefSeq" id="WP_136625267.1">
    <property type="nucleotide sequence ID" value="NZ_BIFS01000001.1"/>
</dbReference>
<reference evidence="2" key="1">
    <citation type="submission" date="2018-12" db="EMBL/GenBank/DDBJ databases">
        <title>Tengunoibacter tsumagoiensis gen. nov., sp. nov., Dictyobacter kobayashii sp. nov., D. alpinus sp. nov., and D. joshuensis sp. nov. and description of Dictyobacteraceae fam. nov. within the order Ktedonobacterales isolated from Tengu-no-mugimeshi.</title>
        <authorList>
            <person name="Wang C.M."/>
            <person name="Zheng Y."/>
            <person name="Sakai Y."/>
            <person name="Toyoda A."/>
            <person name="Minakuchi Y."/>
            <person name="Abe K."/>
            <person name="Yokota A."/>
            <person name="Yabe S."/>
        </authorList>
    </citation>
    <scope>NUCLEOTIDE SEQUENCE [LARGE SCALE GENOMIC DNA]</scope>
    <source>
        <strain evidence="2">Uno11</strain>
    </source>
</reference>
<evidence type="ECO:0000313" key="1">
    <source>
        <dbReference type="EMBL" id="GCE20981.1"/>
    </source>
</evidence>
<dbReference type="Gene3D" id="2.120.10.70">
    <property type="entry name" value="Fucose-specific lectin"/>
    <property type="match status" value="1"/>
</dbReference>
<keyword evidence="2" id="KW-1185">Reference proteome</keyword>
<accession>A0A402AP61</accession>
<sequence>MTHANGNRPAITMASSATTSTLIPPALHTLPVQGGAIAASQWSNAGTTQTVYIDANSHIQQLSSKDGRTWQQTDLTQLTHSAVSNGKALTSYSWDKGDSQQVAFIDTLGHVHVLWAGEDGHWQVLDITQQAHAPLANGVILVNYEAASDGSQHIVYIDQQKHIQDLASIDGITWQATDITKLTHAALADGTTLSAFVWSKDESNHIVYVDTAKHLQELSSSPDGNWQADDLTQQYGAPLSNGHVVVAYEWRVTGSIIIDYIDNQKNIQELSRSLATVWAVSNLTNLSNRPPASGQSLAGYDWEQGDLRVLIYVDENKHLQELSLPPYDRWQGTDLTLQAVTSLVSDSGLVGFGWSLQGTKEVVFVDVNQHVHELTGFSNGKWQSADWQ</sequence>